<proteinExistence type="predicted"/>
<dbReference type="Proteomes" id="UP000789920">
    <property type="component" value="Unassembled WGS sequence"/>
</dbReference>
<reference evidence="1" key="1">
    <citation type="submission" date="2021-06" db="EMBL/GenBank/DDBJ databases">
        <authorList>
            <person name="Kallberg Y."/>
            <person name="Tangrot J."/>
            <person name="Rosling A."/>
        </authorList>
    </citation>
    <scope>NUCLEOTIDE SEQUENCE</scope>
    <source>
        <strain evidence="1">MA461A</strain>
    </source>
</reference>
<sequence>MLTRSSVSKESATDLENLTPYSPSNVFPEDESVEPPKKRVRRKKESTSTKESITTLDGIFTSNETNPEEQFFKNFRLRRIVKENHGHDINQLAFFFNLTNYEAPVGLEYKKIFNKLGHVERNIHDSSNVLASANIYDNEHCGDHLDIVSNFAICENIDLASGELLTCCWLHRDEDALLAIAGNSRAIYIISLALSITLKTLWGHNDIITDIQKHPKDDQHILSASKDASVRLWHVDKGTCLYVFETRASVIYWHPSGQTFLTGNYTGEIRIWETPNLINPPNDTLHLFEDDLKIRFRKIHSVQIDCIRFVNGNVLSKSINGKIEYWNYETFELIKSFLIKNSSNNRSRFDVSLDEKYFCVGTSNGSINIYNVLSGKLVTELRHRRSTKAVRCCIFSRDTKQVLAAGEEGYIWRYDYISDETLAEWAKWKQTKQDE</sequence>
<evidence type="ECO:0000313" key="1">
    <source>
        <dbReference type="EMBL" id="CAG8493564.1"/>
    </source>
</evidence>
<evidence type="ECO:0000313" key="2">
    <source>
        <dbReference type="Proteomes" id="UP000789920"/>
    </source>
</evidence>
<dbReference type="EMBL" id="CAJVQC010001394">
    <property type="protein sequence ID" value="CAG8493564.1"/>
    <property type="molecule type" value="Genomic_DNA"/>
</dbReference>
<gene>
    <name evidence="1" type="ORF">RPERSI_LOCUS1500</name>
</gene>
<accession>A0ACA9KUJ8</accession>
<comment type="caution">
    <text evidence="1">The sequence shown here is derived from an EMBL/GenBank/DDBJ whole genome shotgun (WGS) entry which is preliminary data.</text>
</comment>
<protein>
    <submittedName>
        <fullName evidence="1">35053_t:CDS:1</fullName>
    </submittedName>
</protein>
<organism evidence="1 2">
    <name type="scientific">Racocetra persica</name>
    <dbReference type="NCBI Taxonomy" id="160502"/>
    <lineage>
        <taxon>Eukaryota</taxon>
        <taxon>Fungi</taxon>
        <taxon>Fungi incertae sedis</taxon>
        <taxon>Mucoromycota</taxon>
        <taxon>Glomeromycotina</taxon>
        <taxon>Glomeromycetes</taxon>
        <taxon>Diversisporales</taxon>
        <taxon>Gigasporaceae</taxon>
        <taxon>Racocetra</taxon>
    </lineage>
</organism>
<keyword evidence="2" id="KW-1185">Reference proteome</keyword>
<name>A0ACA9KUJ8_9GLOM</name>